<evidence type="ECO:0000313" key="5">
    <source>
        <dbReference type="Proteomes" id="UP000553957"/>
    </source>
</evidence>
<evidence type="ECO:0000313" key="3">
    <source>
        <dbReference type="EMBL" id="NOL44083.1"/>
    </source>
</evidence>
<proteinExistence type="predicted"/>
<dbReference type="EMBL" id="JACHKF010000001">
    <property type="protein sequence ID" value="MBB6570953.1"/>
    <property type="molecule type" value="Genomic_DNA"/>
</dbReference>
<dbReference type="PANTHER" id="PTHR39339">
    <property type="entry name" value="SLR1444 PROTEIN"/>
    <property type="match status" value="1"/>
</dbReference>
<keyword evidence="4" id="KW-1185">Reference proteome</keyword>
<accession>A0A7Y4L4D4</accession>
<reference evidence="3 4" key="1">
    <citation type="submission" date="2020-05" db="EMBL/GenBank/DDBJ databases">
        <title>Genome sequence of Kribbella sandramycini ATCC 39419.</title>
        <authorList>
            <person name="Maclea K.S."/>
            <person name="Fair J.L."/>
        </authorList>
    </citation>
    <scope>NUCLEOTIDE SEQUENCE [LARGE SCALE GENOMIC DNA]</scope>
    <source>
        <strain evidence="3 4">ATCC 39419</strain>
    </source>
</reference>
<sequence length="250" mass="26941">MVEKDEDDAIHQVRVSCRRLRSNLKLFKKVLAGGWSAELRAELAGLALACGEARDLEVIAALVQETAGGEDDAAQVELISGTLRAGLADAASRANTVVTSDETAALLIRLQQTAAAPELKPRADERCADVLPELLAGAVGVFTQEADKLQPWTPDDDWHEVRLLAKRARYAAKTCAAVLGAEAEATAVQAAKYQELLGQHQDHCAAADALVALLPAAEPPLAFTLGRLVERHRAARKPLREEFLTLYHRS</sequence>
<organism evidence="3 4">
    <name type="scientific">Kribbella sandramycini</name>
    <dbReference type="NCBI Taxonomy" id="60450"/>
    <lineage>
        <taxon>Bacteria</taxon>
        <taxon>Bacillati</taxon>
        <taxon>Actinomycetota</taxon>
        <taxon>Actinomycetes</taxon>
        <taxon>Propionibacteriales</taxon>
        <taxon>Kribbellaceae</taxon>
        <taxon>Kribbella</taxon>
    </lineage>
</organism>
<protein>
    <submittedName>
        <fullName evidence="3">CHAD domain-containing protein</fullName>
    </submittedName>
</protein>
<evidence type="ECO:0000313" key="2">
    <source>
        <dbReference type="EMBL" id="MBB6570953.1"/>
    </source>
</evidence>
<dbReference type="PROSITE" id="PS51708">
    <property type="entry name" value="CHAD"/>
    <property type="match status" value="1"/>
</dbReference>
<dbReference type="EMBL" id="JABJRC010000007">
    <property type="protein sequence ID" value="NOL44083.1"/>
    <property type="molecule type" value="Genomic_DNA"/>
</dbReference>
<dbReference type="AlphaFoldDB" id="A0A7Y4L4D4"/>
<dbReference type="Proteomes" id="UP000534306">
    <property type="component" value="Unassembled WGS sequence"/>
</dbReference>
<name>A0A7Y4L4D4_9ACTN</name>
<dbReference type="PANTHER" id="PTHR39339:SF1">
    <property type="entry name" value="CHAD DOMAIN-CONTAINING PROTEIN"/>
    <property type="match status" value="1"/>
</dbReference>
<evidence type="ECO:0000259" key="1">
    <source>
        <dbReference type="PROSITE" id="PS51708"/>
    </source>
</evidence>
<evidence type="ECO:0000313" key="4">
    <source>
        <dbReference type="Proteomes" id="UP000534306"/>
    </source>
</evidence>
<dbReference type="InterPro" id="IPR038186">
    <property type="entry name" value="CHAD_dom_sf"/>
</dbReference>
<comment type="caution">
    <text evidence="3">The sequence shown here is derived from an EMBL/GenBank/DDBJ whole genome shotgun (WGS) entry which is preliminary data.</text>
</comment>
<dbReference type="SMART" id="SM00880">
    <property type="entry name" value="CHAD"/>
    <property type="match status" value="1"/>
</dbReference>
<feature type="domain" description="CHAD" evidence="1">
    <location>
        <begin position="1"/>
        <end position="250"/>
    </location>
</feature>
<dbReference type="Proteomes" id="UP000553957">
    <property type="component" value="Unassembled WGS sequence"/>
</dbReference>
<dbReference type="Pfam" id="PF05235">
    <property type="entry name" value="CHAD"/>
    <property type="match status" value="1"/>
</dbReference>
<reference evidence="2 5" key="2">
    <citation type="submission" date="2020-08" db="EMBL/GenBank/DDBJ databases">
        <title>Sequencing the genomes of 1000 actinobacteria strains.</title>
        <authorList>
            <person name="Klenk H.-P."/>
        </authorList>
    </citation>
    <scope>NUCLEOTIDE SEQUENCE [LARGE SCALE GENOMIC DNA]</scope>
    <source>
        <strain evidence="2 5">DSM 15626</strain>
    </source>
</reference>
<gene>
    <name evidence="2" type="ORF">HNR71_006590</name>
    <name evidence="3" type="ORF">HPO96_27920</name>
</gene>
<dbReference type="Gene3D" id="1.40.20.10">
    <property type="entry name" value="CHAD domain"/>
    <property type="match status" value="1"/>
</dbReference>
<dbReference type="InterPro" id="IPR007899">
    <property type="entry name" value="CHAD_dom"/>
</dbReference>